<sequence length="46" mass="5003">MSTSDNSSSVSPSYHPLVSLSLTKILIGCYIGTLRQSPAQQYSPTW</sequence>
<reference evidence="1" key="2">
    <citation type="journal article" date="2015" name="Fish Shellfish Immunol.">
        <title>Early steps in the European eel (Anguilla anguilla)-Vibrio vulnificus interaction in the gills: Role of the RtxA13 toxin.</title>
        <authorList>
            <person name="Callol A."/>
            <person name="Pajuelo D."/>
            <person name="Ebbesson L."/>
            <person name="Teles M."/>
            <person name="MacKenzie S."/>
            <person name="Amaro C."/>
        </authorList>
    </citation>
    <scope>NUCLEOTIDE SEQUENCE</scope>
</reference>
<dbReference type="AlphaFoldDB" id="A0A0E9T283"/>
<evidence type="ECO:0000313" key="1">
    <source>
        <dbReference type="EMBL" id="JAH47080.1"/>
    </source>
</evidence>
<reference evidence="1" key="1">
    <citation type="submission" date="2014-11" db="EMBL/GenBank/DDBJ databases">
        <authorList>
            <person name="Amaro Gonzalez C."/>
        </authorList>
    </citation>
    <scope>NUCLEOTIDE SEQUENCE</scope>
</reference>
<organism evidence="1">
    <name type="scientific">Anguilla anguilla</name>
    <name type="common">European freshwater eel</name>
    <name type="synonym">Muraena anguilla</name>
    <dbReference type="NCBI Taxonomy" id="7936"/>
    <lineage>
        <taxon>Eukaryota</taxon>
        <taxon>Metazoa</taxon>
        <taxon>Chordata</taxon>
        <taxon>Craniata</taxon>
        <taxon>Vertebrata</taxon>
        <taxon>Euteleostomi</taxon>
        <taxon>Actinopterygii</taxon>
        <taxon>Neopterygii</taxon>
        <taxon>Teleostei</taxon>
        <taxon>Anguilliformes</taxon>
        <taxon>Anguillidae</taxon>
        <taxon>Anguilla</taxon>
    </lineage>
</organism>
<protein>
    <submittedName>
        <fullName evidence="1">Uncharacterized protein</fullName>
    </submittedName>
</protein>
<dbReference type="EMBL" id="GBXM01061497">
    <property type="protein sequence ID" value="JAH47080.1"/>
    <property type="molecule type" value="Transcribed_RNA"/>
</dbReference>
<accession>A0A0E9T283</accession>
<name>A0A0E9T283_ANGAN</name>
<proteinExistence type="predicted"/>